<sequence>MAHVTLIQAWKEAWWDHDVGKLGHEQAGGSSRLGASAADVAPAALTAEAQKFLAGIVENSGLGAESAGGLLGCSLHPVMYEAFPERPSSARRMQRGYEVPTDLGATDKDAVHIIQQRRRKQQRASAEAAKAAATGTRKPATGKAFSSQCNSGLTEAHSTFRTAEQHDLQRNAQCHIVSRATVERILCLVGCKPILALRAVNRLFACLERDAAPSVQEQGLQTASAPSGAFVANILDVDLVKLLESVLVAEGYRGDADTPDDLHLALLNITGQFPLVVLLGGTSGCGKSTLGSLLANRLGWSGVLSTDAVRNVLRSSEKFANIDDFAALSRSTYEEAPVGTGATRIPGQAMAEEEQGAPSLLARNRILKRYKEQVDLVIPHLKVAIRGARLRGESLVVEGVHLTPKHMLQIMLEFPGCIPFMLHIRSEQKHEERLSVRAKYMSADAQHNKYVKHLRSIRIIQSYLVAKAEDRSIPLINNTNVDVSLAMLHRTVFASAGRVYNGHSLVDAQLKKSLVSLDRKCSSKDAMAVIELRREAKRSALSTTIKAEQAIRVMDDGSVEDVQEDDTERGMLRHLGESAPPISDPDAEVRADVDVDPNTVHSASVCRSHFMGDAGTDPSEGRTRARSSKQMRASLLGRVSELKAASCDDALGSRGQNKAFYSSEDAGSASLASDAEDNAQYWTPGQRQRHRAERPKLSTGK</sequence>
<feature type="compositionally biased region" description="Low complexity" evidence="1">
    <location>
        <begin position="123"/>
        <end position="144"/>
    </location>
</feature>
<reference evidence="3" key="1">
    <citation type="journal article" date="2019" name="Nat. Commun.">
        <title>Expansion of phycobilisome linker gene families in mesophilic red algae.</title>
        <authorList>
            <person name="Lee J."/>
            <person name="Kim D."/>
            <person name="Bhattacharya D."/>
            <person name="Yoon H.S."/>
        </authorList>
    </citation>
    <scope>NUCLEOTIDE SEQUENCE [LARGE SCALE GENOMIC DNA]</scope>
    <source>
        <strain evidence="3">CCMP 1328</strain>
    </source>
</reference>
<dbReference type="PANTHER" id="PTHR33477:SF3">
    <property type="entry name" value="P-LOOP NTPASE DOMAIN-CONTAINING PROTEIN LPA1 HOMOLOG 1"/>
    <property type="match status" value="1"/>
</dbReference>
<evidence type="ECO:0000313" key="3">
    <source>
        <dbReference type="Proteomes" id="UP000324585"/>
    </source>
</evidence>
<evidence type="ECO:0008006" key="4">
    <source>
        <dbReference type="Google" id="ProtNLM"/>
    </source>
</evidence>
<accession>A0A5J4Z695</accession>
<evidence type="ECO:0000313" key="2">
    <source>
        <dbReference type="EMBL" id="KAA8498167.1"/>
    </source>
</evidence>
<proteinExistence type="predicted"/>
<feature type="region of interest" description="Disordered" evidence="1">
    <location>
        <begin position="608"/>
        <end position="630"/>
    </location>
</feature>
<dbReference type="AlphaFoldDB" id="A0A5J4Z695"/>
<keyword evidence="3" id="KW-1185">Reference proteome</keyword>
<gene>
    <name evidence="2" type="ORF">FVE85_5752</name>
</gene>
<dbReference type="OrthoDB" id="10263927at2759"/>
<dbReference type="InterPro" id="IPR027417">
    <property type="entry name" value="P-loop_NTPase"/>
</dbReference>
<dbReference type="EMBL" id="VRMN01000001">
    <property type="protein sequence ID" value="KAA8498167.1"/>
    <property type="molecule type" value="Genomic_DNA"/>
</dbReference>
<dbReference type="SUPFAM" id="SSF52540">
    <property type="entry name" value="P-loop containing nucleoside triphosphate hydrolases"/>
    <property type="match status" value="1"/>
</dbReference>
<protein>
    <recommendedName>
        <fullName evidence="4">2-phosphoglycerate kinase</fullName>
    </recommendedName>
</protein>
<comment type="caution">
    <text evidence="2">The sequence shown here is derived from an EMBL/GenBank/DDBJ whole genome shotgun (WGS) entry which is preliminary data.</text>
</comment>
<organism evidence="2 3">
    <name type="scientific">Porphyridium purpureum</name>
    <name type="common">Red alga</name>
    <name type="synonym">Porphyridium cruentum</name>
    <dbReference type="NCBI Taxonomy" id="35688"/>
    <lineage>
        <taxon>Eukaryota</taxon>
        <taxon>Rhodophyta</taxon>
        <taxon>Bangiophyceae</taxon>
        <taxon>Porphyridiales</taxon>
        <taxon>Porphyridiaceae</taxon>
        <taxon>Porphyridium</taxon>
    </lineage>
</organism>
<feature type="region of interest" description="Disordered" evidence="1">
    <location>
        <begin position="662"/>
        <end position="701"/>
    </location>
</feature>
<dbReference type="Gene3D" id="3.40.50.300">
    <property type="entry name" value="P-loop containing nucleotide triphosphate hydrolases"/>
    <property type="match status" value="1"/>
</dbReference>
<feature type="region of interest" description="Disordered" evidence="1">
    <location>
        <begin position="119"/>
        <end position="148"/>
    </location>
</feature>
<dbReference type="Proteomes" id="UP000324585">
    <property type="component" value="Unassembled WGS sequence"/>
</dbReference>
<dbReference type="PANTHER" id="PTHR33477">
    <property type="entry name" value="P-LOOP NTPASE DOMAIN-CONTAINING PROTEIN LPA1 HOMOLOG 1"/>
    <property type="match status" value="1"/>
</dbReference>
<evidence type="ECO:0000256" key="1">
    <source>
        <dbReference type="SAM" id="MobiDB-lite"/>
    </source>
</evidence>
<name>A0A5J4Z695_PORPP</name>